<name>A0ABT9SU93_9GAMM</name>
<dbReference type="InterPro" id="IPR023373">
    <property type="entry name" value="YmcC_sf"/>
</dbReference>
<evidence type="ECO:0000313" key="2">
    <source>
        <dbReference type="Proteomes" id="UP001237737"/>
    </source>
</evidence>
<sequence>MFALRYLSFGGLALVLAVAGGCSSVSRGSLEAIRLAMHGEKVEPTAASVAATPYFQLQVNGPEGEAILVLAKAEHGQLGWYGTGNDIVFTRDGVVVKTVGLPRNLDDSAFPAGNPFKSGLQRLNGPLDYTRRMDWSPGYRYGVVVQAHLEPKALEDVEILGTVRHLRRIDEQLSVPGLGAHMTNRYWVDPTDGFIWKSRQYIAPGVPLELIQLRPYREDAS</sequence>
<dbReference type="RefSeq" id="WP_306847015.1">
    <property type="nucleotide sequence ID" value="NZ_JAUSSK010000001.1"/>
</dbReference>
<gene>
    <name evidence="1" type="ORF">J2T07_000524</name>
</gene>
<organism evidence="1 2">
    <name type="scientific">Luteibacter jiangsuensis</name>
    <dbReference type="NCBI Taxonomy" id="637577"/>
    <lineage>
        <taxon>Bacteria</taxon>
        <taxon>Pseudomonadati</taxon>
        <taxon>Pseudomonadota</taxon>
        <taxon>Gammaproteobacteria</taxon>
        <taxon>Lysobacterales</taxon>
        <taxon>Rhodanobacteraceae</taxon>
        <taxon>Luteibacter</taxon>
    </lineage>
</organism>
<dbReference type="InterPro" id="IPR021308">
    <property type="entry name" value="GfcB"/>
</dbReference>
<dbReference type="Pfam" id="PF11102">
    <property type="entry name" value="YjbF"/>
    <property type="match status" value="1"/>
</dbReference>
<evidence type="ECO:0000313" key="1">
    <source>
        <dbReference type="EMBL" id="MDQ0008365.1"/>
    </source>
</evidence>
<dbReference type="SUPFAM" id="SSF159270">
    <property type="entry name" value="YmcC-like"/>
    <property type="match status" value="1"/>
</dbReference>
<dbReference type="PROSITE" id="PS51257">
    <property type="entry name" value="PROKAR_LIPOPROTEIN"/>
    <property type="match status" value="1"/>
</dbReference>
<dbReference type="EMBL" id="JAUSSK010000001">
    <property type="protein sequence ID" value="MDQ0008365.1"/>
    <property type="molecule type" value="Genomic_DNA"/>
</dbReference>
<reference evidence="1 2" key="1">
    <citation type="submission" date="2023-07" db="EMBL/GenBank/DDBJ databases">
        <title>Sorghum-associated microbial communities from plants grown in Nebraska, USA.</title>
        <authorList>
            <person name="Schachtman D."/>
        </authorList>
    </citation>
    <scope>NUCLEOTIDE SEQUENCE [LARGE SCALE GENOMIC DNA]</scope>
    <source>
        <strain evidence="1 2">CC60</strain>
    </source>
</reference>
<proteinExistence type="predicted"/>
<accession>A0ABT9SU93</accession>
<protein>
    <recommendedName>
        <fullName evidence="3">Group 4 capsule polysaccharide lipoprotein GfcB/YjbF</fullName>
    </recommendedName>
</protein>
<dbReference type="Proteomes" id="UP001237737">
    <property type="component" value="Unassembled WGS sequence"/>
</dbReference>
<keyword evidence="2" id="KW-1185">Reference proteome</keyword>
<evidence type="ECO:0008006" key="3">
    <source>
        <dbReference type="Google" id="ProtNLM"/>
    </source>
</evidence>
<comment type="caution">
    <text evidence="1">The sequence shown here is derived from an EMBL/GenBank/DDBJ whole genome shotgun (WGS) entry which is preliminary data.</text>
</comment>
<dbReference type="Gene3D" id="2.40.360.10">
    <property type="entry name" value="YmcC-like"/>
    <property type="match status" value="1"/>
</dbReference>